<dbReference type="AlphaFoldDB" id="A0A365YL40"/>
<dbReference type="EMBL" id="POAF01000002">
    <property type="protein sequence ID" value="RBM03107.1"/>
    <property type="molecule type" value="Genomic_DNA"/>
</dbReference>
<dbReference type="GO" id="GO:0016491">
    <property type="term" value="F:oxidoreductase activity"/>
    <property type="evidence" value="ECO:0007669"/>
    <property type="project" value="UniProtKB-KW"/>
</dbReference>
<keyword evidence="7" id="KW-1185">Reference proteome</keyword>
<dbReference type="Proteomes" id="UP000252167">
    <property type="component" value="Unassembled WGS sequence"/>
</dbReference>
<dbReference type="InterPro" id="IPR051814">
    <property type="entry name" value="NAD(P)H-dep_FMN_reductase"/>
</dbReference>
<accession>A0A365YL40</accession>
<name>A0A365YL40_9MICC</name>
<evidence type="ECO:0000256" key="1">
    <source>
        <dbReference type="ARBA" id="ARBA00022630"/>
    </source>
</evidence>
<sequence length="228" mass="23501">MSKSVVVISGGLGSPSSSSLLGRQLGESIAGQLALAGVQADVANIELREHASDITNNMLTGFAAPTLQRIIDAVVGADVLVAVTPVFTASVSGLFKSFLDILDPKSLSGKPVVLAATAGTQRHQLAIDYAMRPIFAYLRAQVMPTTVFAASEDFGGQGISGTLSDRAQRVAREVAMALAASDGELKPDAELGDTRSIAPSVSETADPNDEMTSLPFEALLANVRSGAS</sequence>
<dbReference type="NCBIfam" id="TIGR04037">
    <property type="entry name" value="LLM_duo_CE1759"/>
    <property type="match status" value="1"/>
</dbReference>
<evidence type="ECO:0000313" key="7">
    <source>
        <dbReference type="Proteomes" id="UP000252167"/>
    </source>
</evidence>
<keyword evidence="1" id="KW-0285">Flavoprotein</keyword>
<dbReference type="Gene3D" id="3.40.50.360">
    <property type="match status" value="1"/>
</dbReference>
<dbReference type="InterPro" id="IPR023932">
    <property type="entry name" value="CE1759_FMN_reduct"/>
</dbReference>
<evidence type="ECO:0000313" key="6">
    <source>
        <dbReference type="EMBL" id="RBM03107.1"/>
    </source>
</evidence>
<proteinExistence type="predicted"/>
<dbReference type="InterPro" id="IPR005025">
    <property type="entry name" value="FMN_Rdtase-like_dom"/>
</dbReference>
<reference evidence="6 7" key="1">
    <citation type="submission" date="2018-01" db="EMBL/GenBank/DDBJ databases">
        <title>Glutamicibacter soli strain NHPC-3 Whole genome sequence and assembly.</title>
        <authorList>
            <person name="Choudhury P."/>
            <person name="Gupta D."/>
            <person name="Sengupta K."/>
            <person name="Jawed A."/>
            <person name="Sultana N."/>
            <person name="Saha P."/>
        </authorList>
    </citation>
    <scope>NUCLEOTIDE SEQUENCE [LARGE SCALE GENOMIC DNA]</scope>
    <source>
        <strain evidence="6 7">NHPC-3</strain>
    </source>
</reference>
<dbReference type="SUPFAM" id="SSF52218">
    <property type="entry name" value="Flavoproteins"/>
    <property type="match status" value="1"/>
</dbReference>
<comment type="caution">
    <text evidence="6">The sequence shown here is derived from an EMBL/GenBank/DDBJ whole genome shotgun (WGS) entry which is preliminary data.</text>
</comment>
<feature type="domain" description="NADPH-dependent FMN reductase-like" evidence="5">
    <location>
        <begin position="5"/>
        <end position="153"/>
    </location>
</feature>
<evidence type="ECO:0000256" key="4">
    <source>
        <dbReference type="SAM" id="MobiDB-lite"/>
    </source>
</evidence>
<organism evidence="6 7">
    <name type="scientific">Glutamicibacter soli</name>
    <dbReference type="NCBI Taxonomy" id="453836"/>
    <lineage>
        <taxon>Bacteria</taxon>
        <taxon>Bacillati</taxon>
        <taxon>Actinomycetota</taxon>
        <taxon>Actinomycetes</taxon>
        <taxon>Micrococcales</taxon>
        <taxon>Micrococcaceae</taxon>
        <taxon>Glutamicibacter</taxon>
    </lineage>
</organism>
<protein>
    <submittedName>
        <fullName evidence="6">NADPH-dependent FMN reductase</fullName>
    </submittedName>
</protein>
<evidence type="ECO:0000256" key="2">
    <source>
        <dbReference type="ARBA" id="ARBA00022643"/>
    </source>
</evidence>
<evidence type="ECO:0000259" key="5">
    <source>
        <dbReference type="Pfam" id="PF03358"/>
    </source>
</evidence>
<dbReference type="InterPro" id="IPR029039">
    <property type="entry name" value="Flavoprotein-like_sf"/>
</dbReference>
<gene>
    <name evidence="6" type="ORF">C1H84_06165</name>
</gene>
<evidence type="ECO:0000256" key="3">
    <source>
        <dbReference type="ARBA" id="ARBA00023002"/>
    </source>
</evidence>
<dbReference type="PANTHER" id="PTHR43408:SF2">
    <property type="entry name" value="FMN REDUCTASE (NADPH)"/>
    <property type="match status" value="1"/>
</dbReference>
<keyword evidence="2" id="KW-0288">FMN</keyword>
<dbReference type="PANTHER" id="PTHR43408">
    <property type="entry name" value="FMN REDUCTASE (NADPH)"/>
    <property type="match status" value="1"/>
</dbReference>
<keyword evidence="3" id="KW-0560">Oxidoreductase</keyword>
<dbReference type="Pfam" id="PF03358">
    <property type="entry name" value="FMN_red"/>
    <property type="match status" value="1"/>
</dbReference>
<dbReference type="RefSeq" id="WP_113606920.1">
    <property type="nucleotide sequence ID" value="NZ_POAF01000002.1"/>
</dbReference>
<feature type="region of interest" description="Disordered" evidence="4">
    <location>
        <begin position="187"/>
        <end position="213"/>
    </location>
</feature>